<sequence length="470" mass="53737">MSGILTDKMATAQDVSKEENTSVRDTNQEENSSENEDDIPNIYENIEPDDCFHVDFCSGIDLLGSSLQLRDEYDDIESMWAPNEDNRDDVKAAFIKAAETVGETNFTEGLVWLASGSYAESSFFSVIYEASEAECQHKIFGDNYSGIGEKHFEEYVKDSKAKRKMQTLLMNVNDYDYMITPKSLILSDTDCVLRKTDTPGFVKLQLLNGDITNAWMDCCFTSDHCDQVFVSPTLVKKKLERIFNQMEKDGPFIVKQGSVAFQIAHLSNVLAGIRFYDIVFAVKCNFWASMASKWITRSRTWPCKEDIQGIVDEGFHIVPKVNSLSEDPLDWRVSFSQAEVSLTNLPLVYHYGIIHWRILKSLFSCHLQLQAHPQLITSYTLKTLFLYALERIEYDHWLNKEHLLKSILGILDDLVVCLARHNCPHYFIPEINLFDYQIPHVDFYPLVAEQVLSLRKQVAEKPGKMAFGDG</sequence>
<keyword evidence="3" id="KW-0808">Transferase</keyword>
<evidence type="ECO:0000313" key="12">
    <source>
        <dbReference type="EnsemblMetazoa" id="XP_020893587.1"/>
    </source>
</evidence>
<evidence type="ECO:0000256" key="3">
    <source>
        <dbReference type="ARBA" id="ARBA00022679"/>
    </source>
</evidence>
<evidence type="ECO:0000256" key="4">
    <source>
        <dbReference type="ARBA" id="ARBA00022695"/>
    </source>
</evidence>
<dbReference type="Gene3D" id="1.10.1410.40">
    <property type="match status" value="1"/>
</dbReference>
<dbReference type="GO" id="GO:0005524">
    <property type="term" value="F:ATP binding"/>
    <property type="evidence" value="ECO:0007669"/>
    <property type="project" value="UniProtKB-KW"/>
</dbReference>
<name>A0A913WSU9_EXADI</name>
<dbReference type="GeneID" id="110232716"/>
<evidence type="ECO:0000256" key="9">
    <source>
        <dbReference type="SAM" id="MobiDB-lite"/>
    </source>
</evidence>
<dbReference type="SMART" id="SM01265">
    <property type="entry name" value="Mab-21"/>
    <property type="match status" value="1"/>
</dbReference>
<keyword evidence="7" id="KW-0067">ATP-binding</keyword>
<protein>
    <recommendedName>
        <fullName evidence="14">Mab-21-like HhH/H2TH-like domain-containing protein</fullName>
    </recommendedName>
</protein>
<reference evidence="12" key="1">
    <citation type="submission" date="2022-11" db="UniProtKB">
        <authorList>
            <consortium name="EnsemblMetazoa"/>
        </authorList>
    </citation>
    <scope>IDENTIFICATION</scope>
</reference>
<keyword evidence="13" id="KW-1185">Reference proteome</keyword>
<evidence type="ECO:0000256" key="2">
    <source>
        <dbReference type="ARBA" id="ARBA00008307"/>
    </source>
</evidence>
<dbReference type="InterPro" id="IPR046906">
    <property type="entry name" value="Mab-21_HhH/H2TH-like"/>
</dbReference>
<dbReference type="InterPro" id="IPR046903">
    <property type="entry name" value="Mab-21-like_nuc_Trfase"/>
</dbReference>
<dbReference type="PANTHER" id="PTHR10656:SF42">
    <property type="entry name" value="CYCLIC GMP-AMP SYNTHASE-LIKE PROTEIN-RELATED"/>
    <property type="match status" value="1"/>
</dbReference>
<evidence type="ECO:0000256" key="6">
    <source>
        <dbReference type="ARBA" id="ARBA00022741"/>
    </source>
</evidence>
<dbReference type="OrthoDB" id="5988859at2759"/>
<dbReference type="GO" id="GO:0016779">
    <property type="term" value="F:nucleotidyltransferase activity"/>
    <property type="evidence" value="ECO:0007669"/>
    <property type="project" value="UniProtKB-KW"/>
</dbReference>
<dbReference type="InterPro" id="IPR024810">
    <property type="entry name" value="MAB21L/cGLR"/>
</dbReference>
<feature type="domain" description="Mab-21-like nucleotidyltransferase" evidence="10">
    <location>
        <begin position="190"/>
        <end position="341"/>
    </location>
</feature>
<evidence type="ECO:0008006" key="14">
    <source>
        <dbReference type="Google" id="ProtNLM"/>
    </source>
</evidence>
<feature type="domain" description="Mab-21-like HhH/H2TH-like" evidence="11">
    <location>
        <begin position="357"/>
        <end position="436"/>
    </location>
</feature>
<feature type="region of interest" description="Disordered" evidence="9">
    <location>
        <begin position="1"/>
        <end position="43"/>
    </location>
</feature>
<dbReference type="GO" id="GO:0046872">
    <property type="term" value="F:metal ion binding"/>
    <property type="evidence" value="ECO:0007669"/>
    <property type="project" value="UniProtKB-KW"/>
</dbReference>
<dbReference type="Pfam" id="PF03281">
    <property type="entry name" value="Mab-21"/>
    <property type="match status" value="1"/>
</dbReference>
<comment type="cofactor">
    <cofactor evidence="1">
        <name>Mg(2+)</name>
        <dbReference type="ChEBI" id="CHEBI:18420"/>
    </cofactor>
</comment>
<keyword evidence="8" id="KW-0460">Magnesium</keyword>
<evidence type="ECO:0000256" key="7">
    <source>
        <dbReference type="ARBA" id="ARBA00022840"/>
    </source>
</evidence>
<dbReference type="Pfam" id="PF20266">
    <property type="entry name" value="Mab-21_C"/>
    <property type="match status" value="1"/>
</dbReference>
<evidence type="ECO:0000256" key="8">
    <source>
        <dbReference type="ARBA" id="ARBA00022842"/>
    </source>
</evidence>
<dbReference type="AlphaFoldDB" id="A0A913WSU9"/>
<dbReference type="KEGG" id="epa:110232716"/>
<dbReference type="EnsemblMetazoa" id="XM_021037928.2">
    <property type="protein sequence ID" value="XP_020893587.1"/>
    <property type="gene ID" value="LOC110232716"/>
</dbReference>
<dbReference type="PANTHER" id="PTHR10656">
    <property type="entry name" value="CELL FATE DETERMINING PROTEIN MAB21-RELATED"/>
    <property type="match status" value="1"/>
</dbReference>
<dbReference type="Proteomes" id="UP000887567">
    <property type="component" value="Unplaced"/>
</dbReference>
<keyword evidence="5" id="KW-0479">Metal-binding</keyword>
<comment type="similarity">
    <text evidence="2">Belongs to the mab-21 family.</text>
</comment>
<proteinExistence type="inferred from homology"/>
<evidence type="ECO:0000256" key="1">
    <source>
        <dbReference type="ARBA" id="ARBA00001946"/>
    </source>
</evidence>
<evidence type="ECO:0000259" key="10">
    <source>
        <dbReference type="Pfam" id="PF03281"/>
    </source>
</evidence>
<evidence type="ECO:0000313" key="13">
    <source>
        <dbReference type="Proteomes" id="UP000887567"/>
    </source>
</evidence>
<evidence type="ECO:0000256" key="5">
    <source>
        <dbReference type="ARBA" id="ARBA00022723"/>
    </source>
</evidence>
<keyword evidence="6" id="KW-0547">Nucleotide-binding</keyword>
<organism evidence="12 13">
    <name type="scientific">Exaiptasia diaphana</name>
    <name type="common">Tropical sea anemone</name>
    <name type="synonym">Aiptasia pulchella</name>
    <dbReference type="NCBI Taxonomy" id="2652724"/>
    <lineage>
        <taxon>Eukaryota</taxon>
        <taxon>Metazoa</taxon>
        <taxon>Cnidaria</taxon>
        <taxon>Anthozoa</taxon>
        <taxon>Hexacorallia</taxon>
        <taxon>Actiniaria</taxon>
        <taxon>Aiptasiidae</taxon>
        <taxon>Exaiptasia</taxon>
    </lineage>
</organism>
<dbReference type="RefSeq" id="XP_020893587.1">
    <property type="nucleotide sequence ID" value="XM_021037928.2"/>
</dbReference>
<keyword evidence="4" id="KW-0548">Nucleotidyltransferase</keyword>
<evidence type="ECO:0000259" key="11">
    <source>
        <dbReference type="Pfam" id="PF20266"/>
    </source>
</evidence>
<accession>A0A913WSU9</accession>